<reference evidence="1 2" key="1">
    <citation type="submission" date="2018-05" db="EMBL/GenBank/DDBJ databases">
        <title>Genomic Encyclopedia of Type Strains, Phase IV (KMG-IV): sequencing the most valuable type-strain genomes for metagenomic binning, comparative biology and taxonomic classification.</title>
        <authorList>
            <person name="Goeker M."/>
        </authorList>
    </citation>
    <scope>NUCLEOTIDE SEQUENCE [LARGE SCALE GENOMIC DNA]</scope>
    <source>
        <strain evidence="1 2">DSM 28556</strain>
    </source>
</reference>
<dbReference type="Proteomes" id="UP000247978">
    <property type="component" value="Unassembled WGS sequence"/>
</dbReference>
<organism evidence="1 2">
    <name type="scientific">Pseudogracilibacillus auburnensis</name>
    <dbReference type="NCBI Taxonomy" id="1494959"/>
    <lineage>
        <taxon>Bacteria</taxon>
        <taxon>Bacillati</taxon>
        <taxon>Bacillota</taxon>
        <taxon>Bacilli</taxon>
        <taxon>Bacillales</taxon>
        <taxon>Bacillaceae</taxon>
        <taxon>Pseudogracilibacillus</taxon>
    </lineage>
</organism>
<dbReference type="Gene3D" id="3.20.80.10">
    <property type="entry name" value="Regulatory factor, effector binding domain"/>
    <property type="match status" value="1"/>
</dbReference>
<comment type="caution">
    <text evidence="1">The sequence shown here is derived from an EMBL/GenBank/DDBJ whole genome shotgun (WGS) entry which is preliminary data.</text>
</comment>
<proteinExistence type="predicted"/>
<dbReference type="EMBL" id="QJJQ01000014">
    <property type="protein sequence ID" value="PXW83848.1"/>
    <property type="molecule type" value="Genomic_DNA"/>
</dbReference>
<dbReference type="InterPro" id="IPR011256">
    <property type="entry name" value="Reg_factor_effector_dom_sf"/>
</dbReference>
<dbReference type="SUPFAM" id="SSF55136">
    <property type="entry name" value="Probable bacterial effector-binding domain"/>
    <property type="match status" value="1"/>
</dbReference>
<name>A0A2V3VT12_9BACI</name>
<sequence length="33" mass="3864">MNFQVETLPNYRIAYMRKIGPYGSTNAQAMERI</sequence>
<dbReference type="AlphaFoldDB" id="A0A2V3VT12"/>
<gene>
    <name evidence="1" type="ORF">DFR56_114133</name>
</gene>
<keyword evidence="2" id="KW-1185">Reference proteome</keyword>
<evidence type="ECO:0000313" key="2">
    <source>
        <dbReference type="Proteomes" id="UP000247978"/>
    </source>
</evidence>
<accession>A0A2V3VT12</accession>
<protein>
    <submittedName>
        <fullName evidence="1">Uncharacterized protein</fullName>
    </submittedName>
</protein>
<evidence type="ECO:0000313" key="1">
    <source>
        <dbReference type="EMBL" id="PXW83848.1"/>
    </source>
</evidence>